<name>A0A7Y9RVI2_9ACTN</name>
<keyword evidence="3" id="KW-1185">Reference proteome</keyword>
<comment type="caution">
    <text evidence="2">The sequence shown here is derived from an EMBL/GenBank/DDBJ whole genome shotgun (WGS) entry which is preliminary data.</text>
</comment>
<keyword evidence="1" id="KW-0472">Membrane</keyword>
<feature type="transmembrane region" description="Helical" evidence="1">
    <location>
        <begin position="173"/>
        <end position="191"/>
    </location>
</feature>
<dbReference type="EMBL" id="JACCAC010000001">
    <property type="protein sequence ID" value="NYG55623.1"/>
    <property type="molecule type" value="Genomic_DNA"/>
</dbReference>
<dbReference type="RefSeq" id="WP_179518035.1">
    <property type="nucleotide sequence ID" value="NZ_JACCAC010000001.1"/>
</dbReference>
<dbReference type="Proteomes" id="UP000544110">
    <property type="component" value="Unassembled WGS sequence"/>
</dbReference>
<evidence type="ECO:0000313" key="3">
    <source>
        <dbReference type="Proteomes" id="UP000544110"/>
    </source>
</evidence>
<sequence>MGLGAGLRWGRGALLAAVAVGAGVLGHAGADGLLPGAPTLLLLYAAATAACTALLRHPASRRRVVALLLGGQGLVHLALTATAGHGAPAGGAPPALPAAVPAAPALPDPLLGAASEGGRRVGSLQDHYAALDPLTGAGTDAGTGEGTGAAAADLLAALAQPLGHAVGHVAHHAPMALAHLVAAVAVGLWLASGEQALATLVALARAVLGAPALAAGLAAALAAAAPPTRTRGSRPRPTLTRPRTLVLARGVPRRGPPVLLAG</sequence>
<reference evidence="2 3" key="1">
    <citation type="submission" date="2020-07" db="EMBL/GenBank/DDBJ databases">
        <title>Sequencing the genomes of 1000 actinobacteria strains.</title>
        <authorList>
            <person name="Klenk H.-P."/>
        </authorList>
    </citation>
    <scope>NUCLEOTIDE SEQUENCE [LARGE SCALE GENOMIC DNA]</scope>
    <source>
        <strain evidence="2 3">DSM 24552</strain>
    </source>
</reference>
<gene>
    <name evidence="2" type="ORF">BJ989_001927</name>
</gene>
<accession>A0A7Y9RVI2</accession>
<evidence type="ECO:0000313" key="2">
    <source>
        <dbReference type="EMBL" id="NYG55623.1"/>
    </source>
</evidence>
<proteinExistence type="predicted"/>
<organism evidence="2 3">
    <name type="scientific">Nocardioides perillae</name>
    <dbReference type="NCBI Taxonomy" id="1119534"/>
    <lineage>
        <taxon>Bacteria</taxon>
        <taxon>Bacillati</taxon>
        <taxon>Actinomycetota</taxon>
        <taxon>Actinomycetes</taxon>
        <taxon>Propionibacteriales</taxon>
        <taxon>Nocardioidaceae</taxon>
        <taxon>Nocardioides</taxon>
    </lineage>
</organism>
<protein>
    <submittedName>
        <fullName evidence="2">Uncharacterized protein</fullName>
    </submittedName>
</protein>
<feature type="transmembrane region" description="Helical" evidence="1">
    <location>
        <begin position="197"/>
        <end position="224"/>
    </location>
</feature>
<evidence type="ECO:0000256" key="1">
    <source>
        <dbReference type="SAM" id="Phobius"/>
    </source>
</evidence>
<feature type="transmembrane region" description="Helical" evidence="1">
    <location>
        <begin position="12"/>
        <end position="30"/>
    </location>
</feature>
<dbReference type="AlphaFoldDB" id="A0A7Y9RVI2"/>
<keyword evidence="1" id="KW-0812">Transmembrane</keyword>
<keyword evidence="1" id="KW-1133">Transmembrane helix</keyword>
<feature type="transmembrane region" description="Helical" evidence="1">
    <location>
        <begin position="36"/>
        <end position="55"/>
    </location>
</feature>